<dbReference type="PANTHER" id="PTHR10773">
    <property type="entry name" value="DNA-DIRECTED RNA POLYMERASES I, II, AND III SUBUNIT RPABC2"/>
    <property type="match status" value="1"/>
</dbReference>
<dbReference type="EMBL" id="HBUF01069980">
    <property type="protein sequence ID" value="CAG6629187.1"/>
    <property type="molecule type" value="Transcribed_RNA"/>
</dbReference>
<organism evidence="1">
    <name type="scientific">Cacopsylla melanoneura</name>
    <dbReference type="NCBI Taxonomy" id="428564"/>
    <lineage>
        <taxon>Eukaryota</taxon>
        <taxon>Metazoa</taxon>
        <taxon>Ecdysozoa</taxon>
        <taxon>Arthropoda</taxon>
        <taxon>Hexapoda</taxon>
        <taxon>Insecta</taxon>
        <taxon>Pterygota</taxon>
        <taxon>Neoptera</taxon>
        <taxon>Paraneoptera</taxon>
        <taxon>Hemiptera</taxon>
        <taxon>Sternorrhyncha</taxon>
        <taxon>Psylloidea</taxon>
        <taxon>Psyllidae</taxon>
        <taxon>Psyllinae</taxon>
        <taxon>Cacopsylla</taxon>
    </lineage>
</organism>
<reference evidence="1" key="1">
    <citation type="submission" date="2021-05" db="EMBL/GenBank/DDBJ databases">
        <authorList>
            <person name="Alioto T."/>
            <person name="Alioto T."/>
            <person name="Gomez Garrido J."/>
        </authorList>
    </citation>
    <scope>NUCLEOTIDE SEQUENCE</scope>
</reference>
<protein>
    <submittedName>
        <fullName evidence="1">Uncharacterized protein</fullName>
    </submittedName>
</protein>
<name>A0A8D8QD01_9HEMI</name>
<sequence length="553" mass="65195">MDFQRVQRCCKSAKCFAMVYEDLQKQFHLQFSQLKSKNDKDNFLLRCMEATTPKRVSTVCKKKAPLKFQWQYYCVVDGEKTKVCLQFFSNVLQIGQKRLRTIQQKYAQGFVVIKDSRGCHDNRPHKISSDVWEMVEQHWESIPHGESHYCASKSSRKYFENPELTVMKLYKLFCKLYKQRKHTEVKLDYKTYHRYFKTHSRFSFRKPRTDMCDFCESSKIKLQVNPQDSCNQIYELHKKRVQKYLEIKKDFLTQGSYDQNLVLEFDYAQNLPLPKLHVNKQYYSRQLSLYVFNVHVHNDGSSFMFHYLEIDGKKNSEAVCSMLYHAINEKLQPHHKQIIFLSDAAGGQNKNITVVQFASFLASQLKIDILHLYPVRGHSYNVCDRNFGLYGKLVKKKQSIKTIQQYVKIFKCCRENPSPFIIVNAADGLLKQWSAALSKICLKTPVSKDFNFKIQQFVQIKYTSNGTVLCSKSYFQNYLPFKVLKAHSSSTAFQLIVMDRKPLTKEKEKDIRNLLFFIEPAKRVWYEQYVFNNVTDSVAIDEEEAESESDLDY</sequence>
<dbReference type="EMBL" id="HBUF01434304">
    <property type="protein sequence ID" value="CAG6742311.1"/>
    <property type="molecule type" value="Transcribed_RNA"/>
</dbReference>
<evidence type="ECO:0000313" key="1">
    <source>
        <dbReference type="EMBL" id="CAG6629187.1"/>
    </source>
</evidence>
<accession>A0A8D8QD01</accession>
<dbReference type="PANTHER" id="PTHR10773:SF19">
    <property type="match status" value="1"/>
</dbReference>
<dbReference type="AlphaFoldDB" id="A0A8D8QD01"/>
<proteinExistence type="predicted"/>